<gene>
    <name evidence="8" type="ORF">RM549_06525</name>
</gene>
<keyword evidence="3" id="KW-0732">Signal</keyword>
<evidence type="ECO:0000256" key="2">
    <source>
        <dbReference type="ARBA" id="ARBA00006275"/>
    </source>
</evidence>
<evidence type="ECO:0000256" key="5">
    <source>
        <dbReference type="ARBA" id="ARBA00023237"/>
    </source>
</evidence>
<sequence>MKIRYYLGIAIASLAFTGCSEEFLETEPTEFVSSRQIADYSDKNPGLQAANISGIYALMYNTGTGGTDLDHDDFGQKSYDIYGDLLSADMVLAGLTYGWYSGISQMQSTIDYTDIDNYKPWRYYYRIVFSANLVIEQLGGNDAVPETEEGQYFMGQAKALRAYGYFYLAQYFSEEYNPSEPILPLYTTTDVAALPLSPTSEVYDVMVSDLQDAIELLDGFNRSAKQEVNKEVAQGLLAYVYAAMGNYEEVKTVTRDVIDNGGFSLMTAEEVSYMRHDGPDTDPYGGGFNDVNIPGWMWGVDITLDQGLDLVSWWGQVDLFSYSYAWAGDPKSIDANLYAAIPADDVRKAQFADARGNGILFPVNKFYDPARTIGAQRNITTDYLYMRVAEMYLLHAEAAAKTGDEATARETLKMLLDERVDDSSYVDDLSGADLEEEIYLQTRIELWGEGKSYLAMKRNMATITRGPNHLTNAGESIPYNADKLTLEIPLSEIQNNPSIN</sequence>
<dbReference type="Pfam" id="PF07980">
    <property type="entry name" value="SusD_RagB"/>
    <property type="match status" value="1"/>
</dbReference>
<keyword evidence="5" id="KW-0998">Cell outer membrane</keyword>
<evidence type="ECO:0000259" key="7">
    <source>
        <dbReference type="Pfam" id="PF14322"/>
    </source>
</evidence>
<comment type="caution">
    <text evidence="8">The sequence shown here is derived from an EMBL/GenBank/DDBJ whole genome shotgun (WGS) entry which is preliminary data.</text>
</comment>
<organism evidence="8 9">
    <name type="scientific">Autumnicola patrickiae</name>
    <dbReference type="NCBI Taxonomy" id="3075591"/>
    <lineage>
        <taxon>Bacteria</taxon>
        <taxon>Pseudomonadati</taxon>
        <taxon>Bacteroidota</taxon>
        <taxon>Flavobacteriia</taxon>
        <taxon>Flavobacteriales</taxon>
        <taxon>Flavobacteriaceae</taxon>
        <taxon>Autumnicola</taxon>
    </lineage>
</organism>
<dbReference type="InterPro" id="IPR011990">
    <property type="entry name" value="TPR-like_helical_dom_sf"/>
</dbReference>
<name>A0ABU3E0F1_9FLAO</name>
<proteinExistence type="inferred from homology"/>
<dbReference type="EMBL" id="JAVRHM010000005">
    <property type="protein sequence ID" value="MDT0689432.1"/>
    <property type="molecule type" value="Genomic_DNA"/>
</dbReference>
<accession>A0ABU3E0F1</accession>
<keyword evidence="9" id="KW-1185">Reference proteome</keyword>
<reference evidence="8 9" key="1">
    <citation type="submission" date="2023-09" db="EMBL/GenBank/DDBJ databases">
        <authorList>
            <person name="Rey-Velasco X."/>
        </authorList>
    </citation>
    <scope>NUCLEOTIDE SEQUENCE [LARGE SCALE GENOMIC DNA]</scope>
    <source>
        <strain evidence="8 9">F188</strain>
    </source>
</reference>
<evidence type="ECO:0000256" key="3">
    <source>
        <dbReference type="ARBA" id="ARBA00022729"/>
    </source>
</evidence>
<dbReference type="Gene3D" id="1.25.40.390">
    <property type="match status" value="1"/>
</dbReference>
<evidence type="ECO:0000313" key="8">
    <source>
        <dbReference type="EMBL" id="MDT0689432.1"/>
    </source>
</evidence>
<dbReference type="InterPro" id="IPR033985">
    <property type="entry name" value="SusD-like_N"/>
</dbReference>
<evidence type="ECO:0000256" key="4">
    <source>
        <dbReference type="ARBA" id="ARBA00023136"/>
    </source>
</evidence>
<dbReference type="Pfam" id="PF14322">
    <property type="entry name" value="SusD-like_3"/>
    <property type="match status" value="1"/>
</dbReference>
<evidence type="ECO:0000313" key="9">
    <source>
        <dbReference type="Proteomes" id="UP001261624"/>
    </source>
</evidence>
<evidence type="ECO:0000259" key="6">
    <source>
        <dbReference type="Pfam" id="PF07980"/>
    </source>
</evidence>
<comment type="subcellular location">
    <subcellularLocation>
        <location evidence="1">Cell outer membrane</location>
    </subcellularLocation>
</comment>
<evidence type="ECO:0000256" key="1">
    <source>
        <dbReference type="ARBA" id="ARBA00004442"/>
    </source>
</evidence>
<feature type="domain" description="SusD-like N-terminal" evidence="7">
    <location>
        <begin position="105"/>
        <end position="241"/>
    </location>
</feature>
<dbReference type="InterPro" id="IPR012944">
    <property type="entry name" value="SusD_RagB_dom"/>
</dbReference>
<protein>
    <submittedName>
        <fullName evidence="8">RagB/SusD family nutrient uptake outer membrane protein</fullName>
    </submittedName>
</protein>
<dbReference type="PROSITE" id="PS51257">
    <property type="entry name" value="PROKAR_LIPOPROTEIN"/>
    <property type="match status" value="1"/>
</dbReference>
<dbReference type="SUPFAM" id="SSF48452">
    <property type="entry name" value="TPR-like"/>
    <property type="match status" value="1"/>
</dbReference>
<keyword evidence="4" id="KW-0472">Membrane</keyword>
<dbReference type="Proteomes" id="UP001261624">
    <property type="component" value="Unassembled WGS sequence"/>
</dbReference>
<dbReference type="RefSeq" id="WP_311682976.1">
    <property type="nucleotide sequence ID" value="NZ_JAVRHM010000005.1"/>
</dbReference>
<feature type="domain" description="RagB/SusD" evidence="6">
    <location>
        <begin position="356"/>
        <end position="463"/>
    </location>
</feature>
<comment type="similarity">
    <text evidence="2">Belongs to the SusD family.</text>
</comment>